<evidence type="ECO:0000256" key="5">
    <source>
        <dbReference type="ARBA" id="ARBA00022691"/>
    </source>
</evidence>
<comment type="caution">
    <text evidence="7">The sequence shown here is derived from an EMBL/GenBank/DDBJ whole genome shotgun (WGS) entry which is preliminary data.</text>
</comment>
<gene>
    <name evidence="7" type="ORF">EHS11_12905</name>
</gene>
<dbReference type="InterPro" id="IPR000878">
    <property type="entry name" value="4pyrrol_Mease"/>
</dbReference>
<sequence length="232" mass="25969">MDQSKPVLYLVSNSLGDDRDLPPRTKELLEKADWILGEEPRTTSTLLKKLGISKSFDLLNEHTTEEELQEIALRLSTTRLTCVISDSGSPGLEDPGRRLVPRAWEMGVIVKSAPGPTAAIAGLTSSGFSTSPFTFLGFFPRDQKEREREIKTYLSLGHTLVFYETPYRTKHLLESLSKLLPGDRRVFLALGISTEGELSFRGTAKEVFQMASKIPKSPPVFVIEEKKLKLFR</sequence>
<dbReference type="PANTHER" id="PTHR46111:SF1">
    <property type="entry name" value="RIBOSOMAL RNA SMALL SUBUNIT METHYLTRANSFERASE I"/>
    <property type="match status" value="1"/>
</dbReference>
<feature type="domain" description="Tetrapyrrole methylase" evidence="6">
    <location>
        <begin position="8"/>
        <end position="207"/>
    </location>
</feature>
<protein>
    <submittedName>
        <fullName evidence="7">Methyltransferase</fullName>
    </submittedName>
</protein>
<dbReference type="GO" id="GO:0032259">
    <property type="term" value="P:methylation"/>
    <property type="evidence" value="ECO:0007669"/>
    <property type="project" value="UniProtKB-KW"/>
</dbReference>
<organism evidence="7 8">
    <name type="scientific">Leptospira ilyithenensis</name>
    <dbReference type="NCBI Taxonomy" id="2484901"/>
    <lineage>
        <taxon>Bacteria</taxon>
        <taxon>Pseudomonadati</taxon>
        <taxon>Spirochaetota</taxon>
        <taxon>Spirochaetia</taxon>
        <taxon>Leptospirales</taxon>
        <taxon>Leptospiraceae</taxon>
        <taxon>Leptospira</taxon>
    </lineage>
</organism>
<dbReference type="GO" id="GO:0006364">
    <property type="term" value="P:rRNA processing"/>
    <property type="evidence" value="ECO:0007669"/>
    <property type="project" value="UniProtKB-KW"/>
</dbReference>
<dbReference type="PANTHER" id="PTHR46111">
    <property type="entry name" value="RIBOSOMAL RNA SMALL SUBUNIT METHYLTRANSFERASE I"/>
    <property type="match status" value="1"/>
</dbReference>
<keyword evidence="1" id="KW-0963">Cytoplasm</keyword>
<keyword evidence="3 7" id="KW-0489">Methyltransferase</keyword>
<dbReference type="Gene3D" id="3.40.1010.10">
    <property type="entry name" value="Cobalt-precorrin-4 Transmethylase, Domain 1"/>
    <property type="match status" value="1"/>
</dbReference>
<dbReference type="EMBL" id="RQHV01000053">
    <property type="protein sequence ID" value="TGN09130.1"/>
    <property type="molecule type" value="Genomic_DNA"/>
</dbReference>
<evidence type="ECO:0000259" key="6">
    <source>
        <dbReference type="Pfam" id="PF00590"/>
    </source>
</evidence>
<dbReference type="InterPro" id="IPR035996">
    <property type="entry name" value="4pyrrol_Methylase_sf"/>
</dbReference>
<dbReference type="Proteomes" id="UP000298264">
    <property type="component" value="Unassembled WGS sequence"/>
</dbReference>
<keyword evidence="2" id="KW-0698">rRNA processing</keyword>
<dbReference type="PIRSF" id="PIRSF005917">
    <property type="entry name" value="MTase_YraL"/>
    <property type="match status" value="1"/>
</dbReference>
<dbReference type="AlphaFoldDB" id="A0A4R9LLX9"/>
<evidence type="ECO:0000313" key="7">
    <source>
        <dbReference type="EMBL" id="TGN09130.1"/>
    </source>
</evidence>
<dbReference type="InterPro" id="IPR014776">
    <property type="entry name" value="4pyrrole_Mease_sub2"/>
</dbReference>
<evidence type="ECO:0000313" key="8">
    <source>
        <dbReference type="Proteomes" id="UP000298264"/>
    </source>
</evidence>
<name>A0A4R9LLX9_9LEPT</name>
<dbReference type="SUPFAM" id="SSF53790">
    <property type="entry name" value="Tetrapyrrole methylase"/>
    <property type="match status" value="1"/>
</dbReference>
<dbReference type="GO" id="GO:0008168">
    <property type="term" value="F:methyltransferase activity"/>
    <property type="evidence" value="ECO:0007669"/>
    <property type="project" value="UniProtKB-KW"/>
</dbReference>
<keyword evidence="4 7" id="KW-0808">Transferase</keyword>
<keyword evidence="8" id="KW-1185">Reference proteome</keyword>
<dbReference type="Gene3D" id="3.30.950.10">
    <property type="entry name" value="Methyltransferase, Cobalt-precorrin-4 Transmethylase, Domain 2"/>
    <property type="match status" value="1"/>
</dbReference>
<evidence type="ECO:0000256" key="2">
    <source>
        <dbReference type="ARBA" id="ARBA00022552"/>
    </source>
</evidence>
<dbReference type="Pfam" id="PF00590">
    <property type="entry name" value="TP_methylase"/>
    <property type="match status" value="1"/>
</dbReference>
<accession>A0A4R9LLX9</accession>
<reference evidence="7" key="1">
    <citation type="journal article" date="2019" name="PLoS Negl. Trop. Dis.">
        <title>Revisiting the worldwide diversity of Leptospira species in the environment.</title>
        <authorList>
            <person name="Vincent A.T."/>
            <person name="Schiettekatte O."/>
            <person name="Bourhy P."/>
            <person name="Veyrier F.J."/>
            <person name="Picardeau M."/>
        </authorList>
    </citation>
    <scope>NUCLEOTIDE SEQUENCE [LARGE SCALE GENOMIC DNA]</scope>
    <source>
        <strain evidence="7">201400974</strain>
    </source>
</reference>
<dbReference type="InterPro" id="IPR008189">
    <property type="entry name" value="rRNA_ssu_MeTfrase_I"/>
</dbReference>
<proteinExistence type="predicted"/>
<evidence type="ECO:0000256" key="1">
    <source>
        <dbReference type="ARBA" id="ARBA00022490"/>
    </source>
</evidence>
<keyword evidence="5" id="KW-0949">S-adenosyl-L-methionine</keyword>
<evidence type="ECO:0000256" key="4">
    <source>
        <dbReference type="ARBA" id="ARBA00022679"/>
    </source>
</evidence>
<dbReference type="OrthoDB" id="306865at2"/>
<dbReference type="InterPro" id="IPR014777">
    <property type="entry name" value="4pyrrole_Mease_sub1"/>
</dbReference>
<dbReference type="RefSeq" id="WP_135764821.1">
    <property type="nucleotide sequence ID" value="NZ_RQHV01000053.1"/>
</dbReference>
<evidence type="ECO:0000256" key="3">
    <source>
        <dbReference type="ARBA" id="ARBA00022603"/>
    </source>
</evidence>